<comment type="caution">
    <text evidence="1">The sequence shown here is derived from an EMBL/GenBank/DDBJ whole genome shotgun (WGS) entry which is preliminary data.</text>
</comment>
<protein>
    <submittedName>
        <fullName evidence="1">Uncharacterized protein</fullName>
    </submittedName>
</protein>
<evidence type="ECO:0000313" key="2">
    <source>
        <dbReference type="Proteomes" id="UP000625247"/>
    </source>
</evidence>
<keyword evidence="2" id="KW-1185">Reference proteome</keyword>
<name>A0ABR9A9I6_9PSED</name>
<dbReference type="EMBL" id="JACYNP010000007">
    <property type="protein sequence ID" value="MBD8122790.1"/>
    <property type="molecule type" value="Genomic_DNA"/>
</dbReference>
<evidence type="ECO:0000313" key="1">
    <source>
        <dbReference type="EMBL" id="MBD8122790.1"/>
    </source>
</evidence>
<accession>A0ABR9A9I6</accession>
<dbReference type="RefSeq" id="WP_160176720.1">
    <property type="nucleotide sequence ID" value="NZ_JACYNP010000007.1"/>
</dbReference>
<gene>
    <name evidence="1" type="ORF">IFT62_16360</name>
</gene>
<proteinExistence type="predicted"/>
<sequence length="55" mass="5927">MIEIGRKSSTASVERSLNSRPLNEAFEIAGESFIKETKLAALPAKPASQPIDGRI</sequence>
<reference evidence="1 2" key="1">
    <citation type="journal article" date="2020" name="FEMS Microbiol. Ecol.">
        <title>Temporal dynamics of bacterial communities during seed development and maturation.</title>
        <authorList>
            <person name="Chesneau G."/>
            <person name="Torres-Cortes G."/>
            <person name="Briand M."/>
            <person name="Darrasse A."/>
            <person name="Preveaux A."/>
            <person name="Marais C."/>
            <person name="Jacques M.A."/>
            <person name="Shade A."/>
            <person name="Barret M."/>
        </authorList>
    </citation>
    <scope>NUCLEOTIDE SEQUENCE [LARGE SCALE GENOMIC DNA]</scope>
    <source>
        <strain evidence="1 2">CFBP13723</strain>
    </source>
</reference>
<organism evidence="1 2">
    <name type="scientific">Pseudomonas lutea</name>
    <dbReference type="NCBI Taxonomy" id="243924"/>
    <lineage>
        <taxon>Bacteria</taxon>
        <taxon>Pseudomonadati</taxon>
        <taxon>Pseudomonadota</taxon>
        <taxon>Gammaproteobacteria</taxon>
        <taxon>Pseudomonadales</taxon>
        <taxon>Pseudomonadaceae</taxon>
        <taxon>Pseudomonas</taxon>
    </lineage>
</organism>
<dbReference type="Proteomes" id="UP000625247">
    <property type="component" value="Unassembled WGS sequence"/>
</dbReference>